<dbReference type="Proteomes" id="UP000178759">
    <property type="component" value="Unassembled WGS sequence"/>
</dbReference>
<dbReference type="EMBL" id="MFJV01000001">
    <property type="protein sequence ID" value="OGG24142.1"/>
    <property type="molecule type" value="Genomic_DNA"/>
</dbReference>
<dbReference type="InterPro" id="IPR054760">
    <property type="entry name" value="DIP2311-like_C"/>
</dbReference>
<dbReference type="SUPFAM" id="SSF46785">
    <property type="entry name" value="Winged helix' DNA-binding domain"/>
    <property type="match status" value="1"/>
</dbReference>
<protein>
    <recommendedName>
        <fullName evidence="1">Transcriptional regulator DIP2311-like C-terminal domain-containing protein</fullName>
    </recommendedName>
</protein>
<accession>A0A1F6AI44</accession>
<dbReference type="InterPro" id="IPR036388">
    <property type="entry name" value="WH-like_DNA-bd_sf"/>
</dbReference>
<reference evidence="2 3" key="1">
    <citation type="journal article" date="2016" name="Nat. Commun.">
        <title>Thousands of microbial genomes shed light on interconnected biogeochemical processes in an aquifer system.</title>
        <authorList>
            <person name="Anantharaman K."/>
            <person name="Brown C.T."/>
            <person name="Hug L.A."/>
            <person name="Sharon I."/>
            <person name="Castelle C.J."/>
            <person name="Probst A.J."/>
            <person name="Thomas B.C."/>
            <person name="Singh A."/>
            <person name="Wilkins M.J."/>
            <person name="Karaoz U."/>
            <person name="Brodie E.L."/>
            <person name="Williams K.H."/>
            <person name="Hubbard S.S."/>
            <person name="Banfield J.F."/>
        </authorList>
    </citation>
    <scope>NUCLEOTIDE SEQUENCE [LARGE SCALE GENOMIC DNA]</scope>
</reference>
<organism evidence="2 3">
    <name type="scientific">Candidatus Gottesmanbacteria bacterium RIFCSPLOWO2_01_FULL_43_11b</name>
    <dbReference type="NCBI Taxonomy" id="1798392"/>
    <lineage>
        <taxon>Bacteria</taxon>
        <taxon>Candidatus Gottesmaniibacteriota</taxon>
    </lineage>
</organism>
<comment type="caution">
    <text evidence="2">The sequence shown here is derived from an EMBL/GenBank/DDBJ whole genome shotgun (WGS) entry which is preliminary data.</text>
</comment>
<dbReference type="Gene3D" id="1.10.10.10">
    <property type="entry name" value="Winged helix-like DNA-binding domain superfamily/Winged helix DNA-binding domain"/>
    <property type="match status" value="1"/>
</dbReference>
<sequence length="98" mass="11153">MDSYPQEIPLEELIETITKKRLSIIREKANEVRKTRRDGRLTAILSLAKVGPITNRNIREELKISRATAANYLNFLVNQGNLTKIGRGRSVSYVLSKL</sequence>
<gene>
    <name evidence="2" type="ORF">A3A79_03045</name>
</gene>
<dbReference type="Pfam" id="PF22168">
    <property type="entry name" value="DIP2311-like_C"/>
    <property type="match status" value="1"/>
</dbReference>
<proteinExistence type="predicted"/>
<feature type="domain" description="Transcriptional regulator DIP2311-like C-terminal" evidence="1">
    <location>
        <begin position="42"/>
        <end position="95"/>
    </location>
</feature>
<name>A0A1F6AI44_9BACT</name>
<evidence type="ECO:0000313" key="3">
    <source>
        <dbReference type="Proteomes" id="UP000178759"/>
    </source>
</evidence>
<dbReference type="AlphaFoldDB" id="A0A1F6AI44"/>
<evidence type="ECO:0000313" key="2">
    <source>
        <dbReference type="EMBL" id="OGG24142.1"/>
    </source>
</evidence>
<evidence type="ECO:0000259" key="1">
    <source>
        <dbReference type="Pfam" id="PF22168"/>
    </source>
</evidence>
<dbReference type="InterPro" id="IPR036390">
    <property type="entry name" value="WH_DNA-bd_sf"/>
</dbReference>
<dbReference type="STRING" id="1798392.A3A79_03045"/>